<protein>
    <recommendedName>
        <fullName evidence="3 14">Dihydrolipoyl dehydrogenase</fullName>
        <ecNumber evidence="2 14">1.8.1.4</ecNumber>
    </recommendedName>
</protein>
<dbReference type="InterPro" id="IPR006258">
    <property type="entry name" value="Lipoamide_DH"/>
</dbReference>
<dbReference type="InterPro" id="IPR016156">
    <property type="entry name" value="FAD/NAD-linked_Rdtase_dimer_sf"/>
</dbReference>
<evidence type="ECO:0000256" key="1">
    <source>
        <dbReference type="ARBA" id="ARBA00007532"/>
    </source>
</evidence>
<feature type="domain" description="Pyridine nucleotide-disulphide oxidoreductase dimerisation" evidence="15">
    <location>
        <begin position="352"/>
        <end position="461"/>
    </location>
</feature>
<dbReference type="InterPro" id="IPR023753">
    <property type="entry name" value="FAD/NAD-binding_dom"/>
</dbReference>
<evidence type="ECO:0000256" key="12">
    <source>
        <dbReference type="PIRSR" id="PIRSR000350-3"/>
    </source>
</evidence>
<dbReference type="AlphaFoldDB" id="A0A179IRK8"/>
<feature type="binding site" evidence="12">
    <location>
        <position position="56"/>
    </location>
    <ligand>
        <name>FAD</name>
        <dbReference type="ChEBI" id="CHEBI:57692"/>
    </ligand>
</feature>
<feature type="active site" description="Proton acceptor" evidence="11">
    <location>
        <position position="450"/>
    </location>
</feature>
<proteinExistence type="inferred from homology"/>
<keyword evidence="6 14" id="KW-0560">Oxidoreductase</keyword>
<dbReference type="Gene3D" id="3.50.50.60">
    <property type="entry name" value="FAD/NAD(P)-binding domain"/>
    <property type="match status" value="2"/>
</dbReference>
<dbReference type="SUPFAM" id="SSF51905">
    <property type="entry name" value="FAD/NAD(P)-binding domain"/>
    <property type="match status" value="1"/>
</dbReference>
<comment type="miscellaneous">
    <text evidence="14">The active site is a redox-active disulfide bond.</text>
</comment>
<evidence type="ECO:0000256" key="4">
    <source>
        <dbReference type="ARBA" id="ARBA00022630"/>
    </source>
</evidence>
<evidence type="ECO:0000256" key="2">
    <source>
        <dbReference type="ARBA" id="ARBA00012608"/>
    </source>
</evidence>
<dbReference type="NCBIfam" id="TIGR01350">
    <property type="entry name" value="lipoamide_DH"/>
    <property type="match status" value="1"/>
</dbReference>
<dbReference type="OrthoDB" id="9800167at2"/>
<dbReference type="PIRSF" id="PIRSF000350">
    <property type="entry name" value="Mercury_reductase_MerA"/>
    <property type="match status" value="1"/>
</dbReference>
<dbReference type="GO" id="GO:0004148">
    <property type="term" value="F:dihydrolipoyl dehydrogenase (NADH) activity"/>
    <property type="evidence" value="ECO:0007669"/>
    <property type="project" value="UniProtKB-EC"/>
</dbReference>
<feature type="disulfide bond" description="Redox-active" evidence="13">
    <location>
        <begin position="47"/>
        <end position="52"/>
    </location>
</feature>
<dbReference type="InterPro" id="IPR050151">
    <property type="entry name" value="Class-I_Pyr_Nuc-Dis_Oxidored"/>
</dbReference>
<dbReference type="PROSITE" id="PS00076">
    <property type="entry name" value="PYRIDINE_REDOX_1"/>
    <property type="match status" value="1"/>
</dbReference>
<evidence type="ECO:0000313" key="18">
    <source>
        <dbReference type="Proteomes" id="UP000243024"/>
    </source>
</evidence>
<dbReference type="PANTHER" id="PTHR22912:SF160">
    <property type="entry name" value="DIHYDROLIPOYL DEHYDROGENASE"/>
    <property type="match status" value="1"/>
</dbReference>
<keyword evidence="18" id="KW-1185">Reference proteome</keyword>
<dbReference type="PRINTS" id="PR00368">
    <property type="entry name" value="FADPNR"/>
</dbReference>
<feature type="domain" description="FAD/NAD(P)-binding" evidence="16">
    <location>
        <begin position="11"/>
        <end position="332"/>
    </location>
</feature>
<name>A0A179IRK8_HYDSH</name>
<accession>A0A179IRK8</accession>
<sequence>MVVGETTLEADVVVIGAGPGGYVAALRAARLGRKVTLIEREAVGGVCLNVGCIPSKALIAAAHDLYRLRQGAAYGLSADVRLDFPRLIAWKDGVVRTLTGGVEKLLKGNGVELLFGEAFFTGPRELRLLETGDAVMNIRFRTAIVATGSRPATLPGFPFGGFGGRVISSTEALSLKEVPERLVILGGGVIGVELGQAYARFGSRVTIVEAAERILPAFEADLLRPLRRRLQAEGIELLERARAIGAAEGENGLMVLVETPEGERELAADYVLVAVGRRPNTDALGLETAGVQVDGRGYIAVNDRQMTNVEGIYAVGDVVPGLPLAHKATAEGKVAAEAIAEEAGAAADFRAVPMVVYSDPEVATVGMTAAEAEAAGFRVKVGMFPLAANGRALTLGEKDGFVRLVGDAETGALLGAQVVGPGASELIAELALAVEMGIRVEDLALTVHAHPTFAEAAMEAADVWLGKPVHVLGKLGGVLK</sequence>
<dbReference type="EMBL" id="JXBB01000002">
    <property type="protein sequence ID" value="OAR05318.1"/>
    <property type="molecule type" value="Genomic_DNA"/>
</dbReference>
<dbReference type="PRINTS" id="PR00411">
    <property type="entry name" value="PNDRDTASEI"/>
</dbReference>
<evidence type="ECO:0000256" key="11">
    <source>
        <dbReference type="PIRSR" id="PIRSR000350-2"/>
    </source>
</evidence>
<feature type="binding site" evidence="12">
    <location>
        <position position="276"/>
    </location>
    <ligand>
        <name>NAD(+)</name>
        <dbReference type="ChEBI" id="CHEBI:57540"/>
    </ligand>
</feature>
<feature type="binding site" evidence="12">
    <location>
        <begin position="147"/>
        <end position="149"/>
    </location>
    <ligand>
        <name>FAD</name>
        <dbReference type="ChEBI" id="CHEBI:57692"/>
    </ligand>
</feature>
<feature type="binding site" evidence="12">
    <location>
        <position position="317"/>
    </location>
    <ligand>
        <name>FAD</name>
        <dbReference type="ChEBI" id="CHEBI:57692"/>
    </ligand>
</feature>
<dbReference type="EC" id="1.8.1.4" evidence="2 14"/>
<feature type="binding site" evidence="12">
    <location>
        <position position="209"/>
    </location>
    <ligand>
        <name>NAD(+)</name>
        <dbReference type="ChEBI" id="CHEBI:57540"/>
    </ligand>
</feature>
<dbReference type="Pfam" id="PF02852">
    <property type="entry name" value="Pyr_redox_dim"/>
    <property type="match status" value="1"/>
</dbReference>
<comment type="cofactor">
    <cofactor evidence="12 14">
        <name>FAD</name>
        <dbReference type="ChEBI" id="CHEBI:57692"/>
    </cofactor>
    <text evidence="12 14">Binds 1 FAD per subunit.</text>
</comment>
<dbReference type="RefSeq" id="WP_066198235.1">
    <property type="nucleotide sequence ID" value="NZ_CBCSAS010000001.1"/>
</dbReference>
<evidence type="ECO:0000259" key="16">
    <source>
        <dbReference type="Pfam" id="PF07992"/>
    </source>
</evidence>
<dbReference type="FunFam" id="3.30.390.30:FF:000001">
    <property type="entry name" value="Dihydrolipoyl dehydrogenase"/>
    <property type="match status" value="1"/>
</dbReference>
<dbReference type="Gene3D" id="3.30.390.30">
    <property type="match status" value="1"/>
</dbReference>
<evidence type="ECO:0000256" key="3">
    <source>
        <dbReference type="ARBA" id="ARBA00016961"/>
    </source>
</evidence>
<evidence type="ECO:0000256" key="5">
    <source>
        <dbReference type="ARBA" id="ARBA00022827"/>
    </source>
</evidence>
<evidence type="ECO:0000259" key="15">
    <source>
        <dbReference type="Pfam" id="PF02852"/>
    </source>
</evidence>
<dbReference type="Proteomes" id="UP000243024">
    <property type="component" value="Unassembled WGS sequence"/>
</dbReference>
<evidence type="ECO:0000256" key="14">
    <source>
        <dbReference type="RuleBase" id="RU003692"/>
    </source>
</evidence>
<reference evidence="17 18" key="1">
    <citation type="submission" date="2015-09" db="EMBL/GenBank/DDBJ databases">
        <title>Draft genome sequence of Hydrogenibacillus schlegelii DSM 2000.</title>
        <authorList>
            <person name="Hemp J."/>
        </authorList>
    </citation>
    <scope>NUCLEOTIDE SEQUENCE [LARGE SCALE GENOMIC DNA]</scope>
    <source>
        <strain evidence="17 18">MA 48</strain>
    </source>
</reference>
<dbReference type="GO" id="GO:0006103">
    <property type="term" value="P:2-oxoglutarate metabolic process"/>
    <property type="evidence" value="ECO:0007669"/>
    <property type="project" value="TreeGrafter"/>
</dbReference>
<keyword evidence="9 14" id="KW-0676">Redox-active center</keyword>
<evidence type="ECO:0000256" key="13">
    <source>
        <dbReference type="PIRSR" id="PIRSR000350-4"/>
    </source>
</evidence>
<evidence type="ECO:0000256" key="7">
    <source>
        <dbReference type="ARBA" id="ARBA00023027"/>
    </source>
</evidence>
<comment type="catalytic activity">
    <reaction evidence="10 14">
        <text>N(6)-[(R)-dihydrolipoyl]-L-lysyl-[protein] + NAD(+) = N(6)-[(R)-lipoyl]-L-lysyl-[protein] + NADH + H(+)</text>
        <dbReference type="Rhea" id="RHEA:15045"/>
        <dbReference type="Rhea" id="RHEA-COMP:10474"/>
        <dbReference type="Rhea" id="RHEA-COMP:10475"/>
        <dbReference type="ChEBI" id="CHEBI:15378"/>
        <dbReference type="ChEBI" id="CHEBI:57540"/>
        <dbReference type="ChEBI" id="CHEBI:57945"/>
        <dbReference type="ChEBI" id="CHEBI:83099"/>
        <dbReference type="ChEBI" id="CHEBI:83100"/>
        <dbReference type="EC" id="1.8.1.4"/>
    </reaction>
</comment>
<keyword evidence="5 12" id="KW-0274">FAD</keyword>
<dbReference type="InterPro" id="IPR001100">
    <property type="entry name" value="Pyr_nuc-diS_OxRdtase"/>
</dbReference>
<keyword evidence="8" id="KW-1015">Disulfide bond</keyword>
<gene>
    <name evidence="17" type="ORF">SA87_08095</name>
</gene>
<comment type="caution">
    <text evidence="17">The sequence shown here is derived from an EMBL/GenBank/DDBJ whole genome shotgun (WGS) entry which is preliminary data.</text>
</comment>
<feature type="binding site" evidence="12">
    <location>
        <begin position="186"/>
        <end position="193"/>
    </location>
    <ligand>
        <name>NAD(+)</name>
        <dbReference type="ChEBI" id="CHEBI:57540"/>
    </ligand>
</feature>
<dbReference type="InterPro" id="IPR012999">
    <property type="entry name" value="Pyr_OxRdtase_I_AS"/>
</dbReference>
<keyword evidence="7 12" id="KW-0520">NAD</keyword>
<evidence type="ECO:0000256" key="9">
    <source>
        <dbReference type="ARBA" id="ARBA00023284"/>
    </source>
</evidence>
<keyword evidence="12" id="KW-0547">Nucleotide-binding</keyword>
<dbReference type="Pfam" id="PF07992">
    <property type="entry name" value="Pyr_redox_2"/>
    <property type="match status" value="1"/>
</dbReference>
<evidence type="ECO:0000256" key="8">
    <source>
        <dbReference type="ARBA" id="ARBA00023157"/>
    </source>
</evidence>
<evidence type="ECO:0000256" key="6">
    <source>
        <dbReference type="ARBA" id="ARBA00023002"/>
    </source>
</evidence>
<evidence type="ECO:0000313" key="17">
    <source>
        <dbReference type="EMBL" id="OAR05318.1"/>
    </source>
</evidence>
<dbReference type="GO" id="GO:0050660">
    <property type="term" value="F:flavin adenine dinucleotide binding"/>
    <property type="evidence" value="ECO:0007669"/>
    <property type="project" value="InterPro"/>
</dbReference>
<evidence type="ECO:0000256" key="10">
    <source>
        <dbReference type="ARBA" id="ARBA00049187"/>
    </source>
</evidence>
<dbReference type="InterPro" id="IPR004099">
    <property type="entry name" value="Pyr_nucl-diS_OxRdtase_dimer"/>
</dbReference>
<dbReference type="SUPFAM" id="SSF55424">
    <property type="entry name" value="FAD/NAD-linked reductases, dimerisation (C-terminal) domain"/>
    <property type="match status" value="1"/>
</dbReference>
<dbReference type="STRING" id="1484.SA87_08095"/>
<keyword evidence="4 14" id="KW-0285">Flavoprotein</keyword>
<dbReference type="PANTHER" id="PTHR22912">
    <property type="entry name" value="DISULFIDE OXIDOREDUCTASE"/>
    <property type="match status" value="1"/>
</dbReference>
<comment type="similarity">
    <text evidence="1 14">Belongs to the class-I pyridine nucleotide-disulfide oxidoreductase family.</text>
</comment>
<organism evidence="17 18">
    <name type="scientific">Hydrogenibacillus schlegelii</name>
    <name type="common">Bacillus schlegelii</name>
    <dbReference type="NCBI Taxonomy" id="1484"/>
    <lineage>
        <taxon>Bacteria</taxon>
        <taxon>Bacillati</taxon>
        <taxon>Bacillota</taxon>
        <taxon>Bacilli</taxon>
        <taxon>Bacillales</taxon>
        <taxon>Bacillales Family X. Incertae Sedis</taxon>
        <taxon>Hydrogenibacillus</taxon>
    </lineage>
</organism>
<dbReference type="InterPro" id="IPR036188">
    <property type="entry name" value="FAD/NAD-bd_sf"/>
</dbReference>